<dbReference type="GO" id="GO:0003677">
    <property type="term" value="F:DNA binding"/>
    <property type="evidence" value="ECO:0007669"/>
    <property type="project" value="UniProtKB-KW"/>
</dbReference>
<evidence type="ECO:0000313" key="6">
    <source>
        <dbReference type="Proteomes" id="UP001479436"/>
    </source>
</evidence>
<keyword evidence="5" id="KW-0238">DNA-binding</keyword>
<dbReference type="Proteomes" id="UP001479436">
    <property type="component" value="Unassembled WGS sequence"/>
</dbReference>
<dbReference type="EMBL" id="JASJQH010008458">
    <property type="protein sequence ID" value="KAK9692550.1"/>
    <property type="molecule type" value="Genomic_DNA"/>
</dbReference>
<evidence type="ECO:0000256" key="2">
    <source>
        <dbReference type="ARBA" id="ARBA00022490"/>
    </source>
</evidence>
<dbReference type="PANTHER" id="PTHR12515">
    <property type="entry name" value="STERILE ALPHA MOTIF DOMAIN CONTAINING PROTEIN 4-RELATED"/>
    <property type="match status" value="1"/>
</dbReference>
<comment type="subcellular location">
    <subcellularLocation>
        <location evidence="1">Cytoplasm</location>
    </subcellularLocation>
</comment>
<sequence>MTTQQSFSESLPFQQERSTDSQQATGNRLRPISEIIASKSFKTSEDTWNEDLAQYERTLEDMSSANLDQNFKEELNAIQQWYKTLSESEKTAAMYSLLQFSTPVQIQFFIVALLQLANKEPMKPVLSSDSVGK</sequence>
<dbReference type="InterPro" id="IPR057327">
    <property type="entry name" value="Vts1_dom"/>
</dbReference>
<evidence type="ECO:0000256" key="1">
    <source>
        <dbReference type="ARBA" id="ARBA00004496"/>
    </source>
</evidence>
<name>A0ABR2VPN3_9FUNG</name>
<dbReference type="Pfam" id="PF25479">
    <property type="entry name" value="Vts1"/>
    <property type="match status" value="1"/>
</dbReference>
<protein>
    <submittedName>
        <fullName evidence="5">Flap-structured DNA-binding and RNA-binding protein</fullName>
    </submittedName>
</protein>
<gene>
    <name evidence="5" type="primary">VTS1_3</name>
    <name evidence="5" type="ORF">K7432_014284</name>
</gene>
<feature type="non-terminal residue" evidence="5">
    <location>
        <position position="133"/>
    </location>
</feature>
<accession>A0ABR2VPN3</accession>
<dbReference type="PANTHER" id="PTHR12515:SF5">
    <property type="entry name" value="PROTEIN SMAUG"/>
    <property type="match status" value="1"/>
</dbReference>
<comment type="caution">
    <text evidence="5">The sequence shown here is derived from an EMBL/GenBank/DDBJ whole genome shotgun (WGS) entry which is preliminary data.</text>
</comment>
<proteinExistence type="predicted"/>
<feature type="region of interest" description="Disordered" evidence="3">
    <location>
        <begin position="1"/>
        <end position="29"/>
    </location>
</feature>
<evidence type="ECO:0000256" key="3">
    <source>
        <dbReference type="SAM" id="MobiDB-lite"/>
    </source>
</evidence>
<keyword evidence="6" id="KW-1185">Reference proteome</keyword>
<reference evidence="5 6" key="1">
    <citation type="submission" date="2023-04" db="EMBL/GenBank/DDBJ databases">
        <title>Genome of Basidiobolus ranarum AG-B5.</title>
        <authorList>
            <person name="Stajich J.E."/>
            <person name="Carter-House D."/>
            <person name="Gryganskyi A."/>
        </authorList>
    </citation>
    <scope>NUCLEOTIDE SEQUENCE [LARGE SCALE GENOMIC DNA]</scope>
    <source>
        <strain evidence="5 6">AG-B5</strain>
    </source>
</reference>
<feature type="compositionally biased region" description="Polar residues" evidence="3">
    <location>
        <begin position="1"/>
        <end position="26"/>
    </location>
</feature>
<evidence type="ECO:0000259" key="4">
    <source>
        <dbReference type="Pfam" id="PF25479"/>
    </source>
</evidence>
<dbReference type="InterPro" id="IPR050897">
    <property type="entry name" value="SMAUG/VTS1_RNA-bind"/>
</dbReference>
<organism evidence="5 6">
    <name type="scientific">Basidiobolus ranarum</name>
    <dbReference type="NCBI Taxonomy" id="34480"/>
    <lineage>
        <taxon>Eukaryota</taxon>
        <taxon>Fungi</taxon>
        <taxon>Fungi incertae sedis</taxon>
        <taxon>Zoopagomycota</taxon>
        <taxon>Entomophthoromycotina</taxon>
        <taxon>Basidiobolomycetes</taxon>
        <taxon>Basidiobolales</taxon>
        <taxon>Basidiobolaceae</taxon>
        <taxon>Basidiobolus</taxon>
    </lineage>
</organism>
<keyword evidence="2" id="KW-0963">Cytoplasm</keyword>
<feature type="domain" description="RNA-binding protein vts1-like alpha-helical" evidence="4">
    <location>
        <begin position="75"/>
        <end position="119"/>
    </location>
</feature>
<evidence type="ECO:0000313" key="5">
    <source>
        <dbReference type="EMBL" id="KAK9692550.1"/>
    </source>
</evidence>